<evidence type="ECO:0000313" key="4">
    <source>
        <dbReference type="EMBL" id="KAL0948641.1"/>
    </source>
</evidence>
<dbReference type="SUPFAM" id="SSF50370">
    <property type="entry name" value="Ricin B-like lectins"/>
    <property type="match status" value="1"/>
</dbReference>
<evidence type="ECO:0000256" key="2">
    <source>
        <dbReference type="SAM" id="SignalP"/>
    </source>
</evidence>
<keyword evidence="5" id="KW-1185">Reference proteome</keyword>
<comment type="caution">
    <text evidence="4">The sequence shown here is derived from an EMBL/GenBank/DDBJ whole genome shotgun (WGS) entry which is preliminary data.</text>
</comment>
<evidence type="ECO:0000313" key="5">
    <source>
        <dbReference type="Proteomes" id="UP001556367"/>
    </source>
</evidence>
<dbReference type="SMART" id="SM00458">
    <property type="entry name" value="RICIN"/>
    <property type="match status" value="1"/>
</dbReference>
<feature type="compositionally biased region" description="Basic and acidic residues" evidence="1">
    <location>
        <begin position="455"/>
        <end position="464"/>
    </location>
</feature>
<name>A0ABR3IZJ1_9AGAR</name>
<gene>
    <name evidence="4" type="ORF">HGRIS_010447</name>
</gene>
<evidence type="ECO:0000256" key="1">
    <source>
        <dbReference type="SAM" id="MobiDB-lite"/>
    </source>
</evidence>
<protein>
    <recommendedName>
        <fullName evidence="3">Ricin B lectin domain-containing protein</fullName>
    </recommendedName>
</protein>
<dbReference type="Proteomes" id="UP001556367">
    <property type="component" value="Unassembled WGS sequence"/>
</dbReference>
<dbReference type="EMBL" id="JASNQZ010000013">
    <property type="protein sequence ID" value="KAL0948641.1"/>
    <property type="molecule type" value="Genomic_DNA"/>
</dbReference>
<feature type="region of interest" description="Disordered" evidence="1">
    <location>
        <begin position="367"/>
        <end position="464"/>
    </location>
</feature>
<reference evidence="5" key="1">
    <citation type="submission" date="2024-06" db="EMBL/GenBank/DDBJ databases">
        <title>Multi-omics analyses provide insights into the biosynthesis of the anticancer antibiotic pleurotin in Hohenbuehelia grisea.</title>
        <authorList>
            <person name="Weaver J.A."/>
            <person name="Alberti F."/>
        </authorList>
    </citation>
    <scope>NUCLEOTIDE SEQUENCE [LARGE SCALE GENOMIC DNA]</scope>
    <source>
        <strain evidence="5">T-177</strain>
    </source>
</reference>
<dbReference type="Gene3D" id="2.80.10.50">
    <property type="match status" value="2"/>
</dbReference>
<dbReference type="InterPro" id="IPR035992">
    <property type="entry name" value="Ricin_B-like_lectins"/>
</dbReference>
<organism evidence="4 5">
    <name type="scientific">Hohenbuehelia grisea</name>
    <dbReference type="NCBI Taxonomy" id="104357"/>
    <lineage>
        <taxon>Eukaryota</taxon>
        <taxon>Fungi</taxon>
        <taxon>Dikarya</taxon>
        <taxon>Basidiomycota</taxon>
        <taxon>Agaricomycotina</taxon>
        <taxon>Agaricomycetes</taxon>
        <taxon>Agaricomycetidae</taxon>
        <taxon>Agaricales</taxon>
        <taxon>Pleurotineae</taxon>
        <taxon>Pleurotaceae</taxon>
        <taxon>Hohenbuehelia</taxon>
    </lineage>
</organism>
<proteinExistence type="predicted"/>
<dbReference type="PROSITE" id="PS50231">
    <property type="entry name" value="RICIN_B_LECTIN"/>
    <property type="match status" value="1"/>
</dbReference>
<feature type="domain" description="Ricin B lectin" evidence="3">
    <location>
        <begin position="31"/>
        <end position="157"/>
    </location>
</feature>
<accession>A0ABR3IZJ1</accession>
<dbReference type="CDD" id="cd00161">
    <property type="entry name" value="beta-trefoil_Ricin-like"/>
    <property type="match status" value="1"/>
</dbReference>
<dbReference type="Pfam" id="PF00652">
    <property type="entry name" value="Ricin_B_lectin"/>
    <property type="match status" value="1"/>
</dbReference>
<sequence>MIFGAVITLLGLALSLACLAAAQTQTPFYLGALVIRPGLNNGKCLTAASNTDGAPVTIQPCTGSDTQLWTFQNGPVTAFGGSKCLDIPGGNAADGVQLQIWSCQPGNPSQVWEYTRDYRLTWTNKCLDLPGGIQDDGTRVQTWICQDTNPSQVWNTGYQANALPQQSENGQTGTNSCGTGASQDASCQTAWINDVDDFCLFAPPNPDSLIGDTEREEVAWCTKAGRGARVIPDGALQGVHFVKTPDYVQVTGIGDFTKINIRPGDAGGELDPHGADGNGNPIGGLVYGNSFGEALQYHEWTLFIGAQEFCFRACVGPNAARNCQHIYDIMGCYWNMPANYDGGVFESCLGDNTEPMGVYGTSTWYQGMQPTPPPHTAAPSSSCRTIPTVSVTNLRRRDSQDDADESESAQKRELEGRGPPSWKQPSWKRGPPSWKRPAPPESKRAAWMAPAWKTTHGEDGEKSD</sequence>
<feature type="chain" id="PRO_5046893152" description="Ricin B lectin domain-containing protein" evidence="2">
    <location>
        <begin position="25"/>
        <end position="464"/>
    </location>
</feature>
<dbReference type="InterPro" id="IPR000772">
    <property type="entry name" value="Ricin_B_lectin"/>
</dbReference>
<feature type="compositionally biased region" description="Polar residues" evidence="1">
    <location>
        <begin position="383"/>
        <end position="393"/>
    </location>
</feature>
<evidence type="ECO:0000259" key="3">
    <source>
        <dbReference type="SMART" id="SM00458"/>
    </source>
</evidence>
<feature type="signal peptide" evidence="2">
    <location>
        <begin position="1"/>
        <end position="24"/>
    </location>
</feature>
<keyword evidence="2" id="KW-0732">Signal</keyword>